<name>A0A6A4VTV6_AMPAM</name>
<dbReference type="Pfam" id="PF14736">
    <property type="entry name" value="N_Asn_amidohyd"/>
    <property type="match status" value="1"/>
</dbReference>
<proteinExistence type="predicted"/>
<feature type="transmembrane region" description="Helical" evidence="3">
    <location>
        <begin position="717"/>
        <end position="740"/>
    </location>
</feature>
<dbReference type="AlphaFoldDB" id="A0A6A4VTV6"/>
<feature type="transmembrane region" description="Helical" evidence="3">
    <location>
        <begin position="752"/>
        <end position="777"/>
    </location>
</feature>
<dbReference type="GO" id="GO:0071897">
    <property type="term" value="P:DNA biosynthetic process"/>
    <property type="evidence" value="ECO:0007669"/>
    <property type="project" value="UniProtKB-ARBA"/>
</dbReference>
<dbReference type="GO" id="GO:0008418">
    <property type="term" value="F:protein-N-terminal asparagine amidohydrolase activity"/>
    <property type="evidence" value="ECO:0007669"/>
    <property type="project" value="InterPro"/>
</dbReference>
<dbReference type="OrthoDB" id="539995at2759"/>
<gene>
    <name evidence="4" type="ORF">FJT64_005005</name>
</gene>
<dbReference type="EMBL" id="VIIS01001481">
    <property type="protein sequence ID" value="KAF0297555.1"/>
    <property type="molecule type" value="Genomic_DNA"/>
</dbReference>
<feature type="transmembrane region" description="Helical" evidence="3">
    <location>
        <begin position="832"/>
        <end position="854"/>
    </location>
</feature>
<reference evidence="4 5" key="1">
    <citation type="submission" date="2019-07" db="EMBL/GenBank/DDBJ databases">
        <title>Draft genome assembly of a fouling barnacle, Amphibalanus amphitrite (Darwin, 1854): The first reference genome for Thecostraca.</title>
        <authorList>
            <person name="Kim W."/>
        </authorList>
    </citation>
    <scope>NUCLEOTIDE SEQUENCE [LARGE SCALE GENOMIC DNA]</scope>
    <source>
        <strain evidence="4">SNU_AA5</strain>
        <tissue evidence="4">Soma without cirri and trophi</tissue>
    </source>
</reference>
<dbReference type="InterPro" id="IPR026750">
    <property type="entry name" value="NTAN1"/>
</dbReference>
<feature type="coiled-coil region" evidence="1">
    <location>
        <begin position="103"/>
        <end position="130"/>
    </location>
</feature>
<evidence type="ECO:0000256" key="3">
    <source>
        <dbReference type="SAM" id="Phobius"/>
    </source>
</evidence>
<evidence type="ECO:0000256" key="2">
    <source>
        <dbReference type="SAM" id="MobiDB-lite"/>
    </source>
</evidence>
<accession>A0A6A4VTV6</accession>
<evidence type="ECO:0000313" key="5">
    <source>
        <dbReference type="Proteomes" id="UP000440578"/>
    </source>
</evidence>
<organism evidence="4 5">
    <name type="scientific">Amphibalanus amphitrite</name>
    <name type="common">Striped barnacle</name>
    <name type="synonym">Balanus amphitrite</name>
    <dbReference type="NCBI Taxonomy" id="1232801"/>
    <lineage>
        <taxon>Eukaryota</taxon>
        <taxon>Metazoa</taxon>
        <taxon>Ecdysozoa</taxon>
        <taxon>Arthropoda</taxon>
        <taxon>Crustacea</taxon>
        <taxon>Multicrustacea</taxon>
        <taxon>Cirripedia</taxon>
        <taxon>Thoracica</taxon>
        <taxon>Thoracicalcarea</taxon>
        <taxon>Balanomorpha</taxon>
        <taxon>Balanoidea</taxon>
        <taxon>Balanidae</taxon>
        <taxon>Amphibalaninae</taxon>
        <taxon>Amphibalanus</taxon>
    </lineage>
</organism>
<feature type="transmembrane region" description="Helical" evidence="3">
    <location>
        <begin position="653"/>
        <end position="676"/>
    </location>
</feature>
<keyword evidence="3" id="KW-1133">Transmembrane helix</keyword>
<sequence length="935" mass="98559">MSSDESGGESPFTDCAASGAELRVDTPIGRQRRLSVPEMVRRAENRKSKRPAPDRGSKSPHDPALPAAKRPLAEPDEPPGVELSAGALAAISKLLDVRTAAVINAFEAKFERMERRLSVLESESMDKEVEIQRLGDELAHQIRINTDLQAQVESMDLNRRLASLILTCVDFGKRAVNENIEQIVVRILNERIPGLDLTTADIHAAHRLQRDEKVIVKLAKRSLRDKIYDARFSLTSYGPRADGSGVWPGAGGGRGGRRRSPLYISESLTAYNQALYNQLLHARKTSGGSKIASVFSRRGLVYCRTVRGGPNIRVGNLGVVFDGALTWEAHVAELSRRCMGVLIGLSHARHCLPDGILKTIIQVLPECAKLAGFMTPFGGYKPKMLPMDLKNSSASLQRIVDAVYAPVLATGKVHCHLDDLICSTTTETEHLETLEDTFQLAQKHGVKYKPWVRPGFSVASGATGLTHLDACEHEESLQTILQRIAELSMGYPAGRVQLHLVGGYRDSRGVSEEATLSLLMSVSLALPSVTLSLPGVTLSLLMSVSLALLIVFLALLSVTLSLLSVTLALTSVTLSLLSVYMSLPSVTLALLSVSLALPSVTLVLLSVSLSLPSVTLALLSVTLALLTVSLSLLGVTLSLLTVSLALLSVSLSLLMSVSLALLSVSLSLPSVTLALLSVSLALRSVTLALLSVSLALLSVSLALPSVTLALLSVSLSLLIIVSLSLLSVSLSLPSVTLALLSVSLSLPSVTLALLSVSLALLSVSLSLLLMSVSLALLSVSLSLHSVSLSLLSVSLSLPSVTLALLSVSLALLMSVSLALLSVSLSLHSVSLSLLSVSLSLPSVTLALLSVSLALRSVTLALLIVVSLSLLSVSLSLLSVSLALLSVSLALLSVSLSLLMSVSLALLSVSLSLLSVTLALLSVSLALLSECLPVPT</sequence>
<keyword evidence="3" id="KW-0472">Membrane</keyword>
<comment type="caution">
    <text evidence="4">The sequence shown here is derived from an EMBL/GenBank/DDBJ whole genome shotgun (WGS) entry which is preliminary data.</text>
</comment>
<feature type="transmembrane region" description="Helical" evidence="3">
    <location>
        <begin position="903"/>
        <end position="927"/>
    </location>
</feature>
<dbReference type="InterPro" id="IPR043128">
    <property type="entry name" value="Rev_trsase/Diguanyl_cyclase"/>
</dbReference>
<feature type="transmembrane region" description="Helical" evidence="3">
    <location>
        <begin position="688"/>
        <end position="711"/>
    </location>
</feature>
<feature type="region of interest" description="Disordered" evidence="2">
    <location>
        <begin position="1"/>
        <end position="80"/>
    </location>
</feature>
<keyword evidence="5" id="KW-1185">Reference proteome</keyword>
<protein>
    <submittedName>
        <fullName evidence="4">Uncharacterized protein</fullName>
    </submittedName>
</protein>
<keyword evidence="3" id="KW-0812">Transmembrane</keyword>
<dbReference type="Gene3D" id="3.30.70.270">
    <property type="match status" value="1"/>
</dbReference>
<feature type="transmembrane region" description="Helical" evidence="3">
    <location>
        <begin position="797"/>
        <end position="820"/>
    </location>
</feature>
<dbReference type="Proteomes" id="UP000440578">
    <property type="component" value="Unassembled WGS sequence"/>
</dbReference>
<feature type="transmembrane region" description="Helical" evidence="3">
    <location>
        <begin position="860"/>
        <end position="891"/>
    </location>
</feature>
<dbReference type="Gene3D" id="3.10.10.10">
    <property type="entry name" value="HIV Type 1 Reverse Transcriptase, subunit A, domain 1"/>
    <property type="match status" value="1"/>
</dbReference>
<feature type="compositionally biased region" description="Basic and acidic residues" evidence="2">
    <location>
        <begin position="39"/>
        <end position="61"/>
    </location>
</feature>
<evidence type="ECO:0000313" key="4">
    <source>
        <dbReference type="EMBL" id="KAF0297555.1"/>
    </source>
</evidence>
<keyword evidence="1" id="KW-0175">Coiled coil</keyword>
<dbReference type="InterPro" id="IPR043502">
    <property type="entry name" value="DNA/RNA_pol_sf"/>
</dbReference>
<feature type="transmembrane region" description="Helical" evidence="3">
    <location>
        <begin position="623"/>
        <end position="647"/>
    </location>
</feature>
<evidence type="ECO:0000256" key="1">
    <source>
        <dbReference type="SAM" id="Coils"/>
    </source>
</evidence>
<dbReference type="SUPFAM" id="SSF56672">
    <property type="entry name" value="DNA/RNA polymerases"/>
    <property type="match status" value="1"/>
</dbReference>